<comment type="subcellular location">
    <subcellularLocation>
        <location evidence="4">Cell outer membrane</location>
        <topology evidence="4">Multi-pass membrane protein</topology>
    </subcellularLocation>
</comment>
<keyword evidence="17" id="KW-0472">Membrane</keyword>
<evidence type="ECO:0000256" key="6">
    <source>
        <dbReference type="ARBA" id="ARBA00011702"/>
    </source>
</evidence>
<keyword evidence="22" id="KW-1185">Reference proteome</keyword>
<accession>A0ABS5WGV7</accession>
<comment type="similarity">
    <text evidence="5">Belongs to the phospholipase A1 family.</text>
</comment>
<evidence type="ECO:0000256" key="18">
    <source>
        <dbReference type="ARBA" id="ARBA00023237"/>
    </source>
</evidence>
<dbReference type="EC" id="3.1.1.32" evidence="7"/>
<evidence type="ECO:0000256" key="5">
    <source>
        <dbReference type="ARBA" id="ARBA00010525"/>
    </source>
</evidence>
<proteinExistence type="inferred from homology"/>
<comment type="cofactor">
    <cofactor evidence="3">
        <name>Ca(2+)</name>
        <dbReference type="ChEBI" id="CHEBI:29108"/>
    </cofactor>
</comment>
<dbReference type="PANTHER" id="PTHR40457">
    <property type="entry name" value="PHOSPHOLIPASE A1"/>
    <property type="match status" value="1"/>
</dbReference>
<name>A0ABS5WGV7_9FLAO</name>
<evidence type="ECO:0000256" key="20">
    <source>
        <dbReference type="SAM" id="SignalP"/>
    </source>
</evidence>
<reference evidence="22" key="1">
    <citation type="submission" date="2023-07" db="EMBL/GenBank/DDBJ databases">
        <title>Zobellia barbeyronii sp. nov., a new marine flavobacterium, isolated from green and red algae.</title>
        <authorList>
            <person name="Nedashkovskaya O.I."/>
            <person name="Otstavnykh N."/>
            <person name="Zhukova N."/>
            <person name="Guzev K."/>
            <person name="Chausova V."/>
            <person name="Tekutyeva L."/>
            <person name="Mikhailov V."/>
            <person name="Isaeva M."/>
        </authorList>
    </citation>
    <scope>NUCLEOTIDE SEQUENCE [LARGE SCALE GENOMIC DNA]</scope>
    <source>
        <strain evidence="22">KMM 6746</strain>
    </source>
</reference>
<evidence type="ECO:0000256" key="2">
    <source>
        <dbReference type="ARBA" id="ARBA00001604"/>
    </source>
</evidence>
<dbReference type="Gene3D" id="2.40.230.10">
    <property type="entry name" value="Phospholipase A1"/>
    <property type="match status" value="1"/>
</dbReference>
<comment type="catalytic activity">
    <reaction evidence="2">
        <text>a 1,2-diacyl-sn-glycero-3-phosphocholine + H2O = a 1-acyl-sn-glycero-3-phosphocholine + a fatty acid + H(+)</text>
        <dbReference type="Rhea" id="RHEA:15801"/>
        <dbReference type="ChEBI" id="CHEBI:15377"/>
        <dbReference type="ChEBI" id="CHEBI:15378"/>
        <dbReference type="ChEBI" id="CHEBI:28868"/>
        <dbReference type="ChEBI" id="CHEBI:57643"/>
        <dbReference type="ChEBI" id="CHEBI:58168"/>
        <dbReference type="EC" id="3.1.1.4"/>
    </reaction>
</comment>
<comment type="subunit">
    <text evidence="6">Homodimer; dimerization is reversible, and the dimeric form is the active one.</text>
</comment>
<dbReference type="InterPro" id="IPR003187">
    <property type="entry name" value="PLipase_A1"/>
</dbReference>
<keyword evidence="18" id="KW-0998">Cell outer membrane</keyword>
<evidence type="ECO:0000256" key="13">
    <source>
        <dbReference type="ARBA" id="ARBA00022801"/>
    </source>
</evidence>
<keyword evidence="10" id="KW-0812">Transmembrane</keyword>
<evidence type="ECO:0000256" key="12">
    <source>
        <dbReference type="ARBA" id="ARBA00022729"/>
    </source>
</evidence>
<evidence type="ECO:0000313" key="21">
    <source>
        <dbReference type="EMBL" id="MBT2161437.1"/>
    </source>
</evidence>
<evidence type="ECO:0000256" key="16">
    <source>
        <dbReference type="ARBA" id="ARBA00023098"/>
    </source>
</evidence>
<dbReference type="PANTHER" id="PTHR40457:SF1">
    <property type="entry name" value="PHOSPHOLIPASE A1"/>
    <property type="match status" value="1"/>
</dbReference>
<organism evidence="21 22">
    <name type="scientific">Zobellia barbeyronii</name>
    <dbReference type="NCBI Taxonomy" id="2748009"/>
    <lineage>
        <taxon>Bacteria</taxon>
        <taxon>Pseudomonadati</taxon>
        <taxon>Bacteroidota</taxon>
        <taxon>Flavobacteriia</taxon>
        <taxon>Flavobacteriales</taxon>
        <taxon>Flavobacteriaceae</taxon>
        <taxon>Zobellia</taxon>
    </lineage>
</organism>
<dbReference type="SUPFAM" id="SSF56931">
    <property type="entry name" value="Outer membrane phospholipase A (OMPLA)"/>
    <property type="match status" value="1"/>
</dbReference>
<evidence type="ECO:0000256" key="14">
    <source>
        <dbReference type="ARBA" id="ARBA00022837"/>
    </source>
</evidence>
<dbReference type="Proteomes" id="UP000740413">
    <property type="component" value="Unassembled WGS sequence"/>
</dbReference>
<keyword evidence="12 20" id="KW-0732">Signal</keyword>
<comment type="caution">
    <text evidence="21">The sequence shown here is derived from an EMBL/GenBank/DDBJ whole genome shotgun (WGS) entry which is preliminary data.</text>
</comment>
<evidence type="ECO:0000256" key="10">
    <source>
        <dbReference type="ARBA" id="ARBA00022692"/>
    </source>
</evidence>
<evidence type="ECO:0000256" key="1">
    <source>
        <dbReference type="ARBA" id="ARBA00000111"/>
    </source>
</evidence>
<dbReference type="EC" id="3.1.1.4" evidence="8"/>
<gene>
    <name evidence="21" type="ORF">HW347_09175</name>
</gene>
<protein>
    <recommendedName>
        <fullName evidence="19">Phosphatidylcholine 1-acylhydrolase</fullName>
        <ecNumber evidence="7">3.1.1.32</ecNumber>
        <ecNumber evidence="8">3.1.1.4</ecNumber>
    </recommendedName>
</protein>
<dbReference type="Pfam" id="PF02253">
    <property type="entry name" value="PLA1"/>
    <property type="match status" value="1"/>
</dbReference>
<evidence type="ECO:0000256" key="3">
    <source>
        <dbReference type="ARBA" id="ARBA00001913"/>
    </source>
</evidence>
<evidence type="ECO:0000256" key="15">
    <source>
        <dbReference type="ARBA" id="ARBA00022963"/>
    </source>
</evidence>
<keyword evidence="15" id="KW-0442">Lipid degradation</keyword>
<evidence type="ECO:0000256" key="7">
    <source>
        <dbReference type="ARBA" id="ARBA00013179"/>
    </source>
</evidence>
<dbReference type="RefSeq" id="WP_214611606.1">
    <property type="nucleotide sequence ID" value="NZ_JACATN010000003.1"/>
</dbReference>
<dbReference type="InterPro" id="IPR036541">
    <property type="entry name" value="PLipase_A1_sf"/>
</dbReference>
<evidence type="ECO:0000256" key="19">
    <source>
        <dbReference type="ARBA" id="ARBA00032375"/>
    </source>
</evidence>
<dbReference type="PRINTS" id="PR01486">
    <property type="entry name" value="PHPHLIPASEA1"/>
</dbReference>
<evidence type="ECO:0000256" key="17">
    <source>
        <dbReference type="ARBA" id="ARBA00023136"/>
    </source>
</evidence>
<feature type="signal peptide" evidence="20">
    <location>
        <begin position="1"/>
        <end position="24"/>
    </location>
</feature>
<evidence type="ECO:0000256" key="9">
    <source>
        <dbReference type="ARBA" id="ARBA00022452"/>
    </source>
</evidence>
<evidence type="ECO:0000256" key="11">
    <source>
        <dbReference type="ARBA" id="ARBA00022723"/>
    </source>
</evidence>
<keyword evidence="11" id="KW-0479">Metal-binding</keyword>
<evidence type="ECO:0000256" key="4">
    <source>
        <dbReference type="ARBA" id="ARBA00004571"/>
    </source>
</evidence>
<keyword evidence="9" id="KW-1134">Transmembrane beta strand</keyword>
<feature type="chain" id="PRO_5046268092" description="Phosphatidylcholine 1-acylhydrolase" evidence="20">
    <location>
        <begin position="25"/>
        <end position="282"/>
    </location>
</feature>
<keyword evidence="16" id="KW-0443">Lipid metabolism</keyword>
<evidence type="ECO:0000313" key="22">
    <source>
        <dbReference type="Proteomes" id="UP000740413"/>
    </source>
</evidence>
<keyword evidence="14" id="KW-0106">Calcium</keyword>
<dbReference type="EMBL" id="JACATN010000003">
    <property type="protein sequence ID" value="MBT2161437.1"/>
    <property type="molecule type" value="Genomic_DNA"/>
</dbReference>
<sequence length="282" mass="32896">MKIKISIWILLGLQLSILDLNAQALTREEVRDTMQVISRFSIHNDNYFVTGVPTNKSINSSTADAKYQISFKQIISRNTLPWDTYAFLTYSQKSFWDIYKDSYPFDEINFNPTIGVEKAFYDSEDRINGWGSLVFEHESNGRDSIYSRSWNRLSAQYSRLLGLKTMLHVRGWIPFGYKSGNPDLIDYVGLGEITLSHDIIPDKLIFEVKVRKGLSNDAKGMIRSRLHYSPFKYPSNQYFMIEWFAGHAENLIDYEQYRSMIRVGYVIKSNEFGILKRNRKNL</sequence>
<evidence type="ECO:0000256" key="8">
    <source>
        <dbReference type="ARBA" id="ARBA00013278"/>
    </source>
</evidence>
<keyword evidence="13" id="KW-0378">Hydrolase</keyword>
<comment type="catalytic activity">
    <reaction evidence="1">
        <text>a 1,2-diacyl-sn-glycero-3-phosphocholine + H2O = a 2-acyl-sn-glycero-3-phosphocholine + a fatty acid + H(+)</text>
        <dbReference type="Rhea" id="RHEA:18689"/>
        <dbReference type="ChEBI" id="CHEBI:15377"/>
        <dbReference type="ChEBI" id="CHEBI:15378"/>
        <dbReference type="ChEBI" id="CHEBI:28868"/>
        <dbReference type="ChEBI" id="CHEBI:57643"/>
        <dbReference type="ChEBI" id="CHEBI:57875"/>
        <dbReference type="EC" id="3.1.1.32"/>
    </reaction>
</comment>